<dbReference type="PANTHER" id="PTHR47053">
    <property type="entry name" value="MUREIN DD-ENDOPEPTIDASE MEPH-RELATED"/>
    <property type="match status" value="1"/>
</dbReference>
<dbReference type="Gene3D" id="3.90.1720.10">
    <property type="entry name" value="endopeptidase domain like (from Nostoc punctiforme)"/>
    <property type="match status" value="1"/>
</dbReference>
<dbReference type="Proteomes" id="UP000199516">
    <property type="component" value="Unassembled WGS sequence"/>
</dbReference>
<keyword evidence="10" id="KW-1185">Reference proteome</keyword>
<dbReference type="PANTHER" id="PTHR47053:SF1">
    <property type="entry name" value="MUREIN DD-ENDOPEPTIDASE MEPH-RELATED"/>
    <property type="match status" value="1"/>
</dbReference>
<sequence>MVKKSFAAALSVIMLLAAFAFQPGGADASSKADSIIAEARKHLGTPYRWGGTTPSGFDCSGFVGYAFKKNGENLPRTAAQQYKVGKSVSRSNLQKGDIVFFSHGSGIQHNGIYIGGNKFIHAGTSTGVTITSLSNSYWSPRYVGAKRVIKEEVKEEVKSQQLEPLPDGEFHDVKEDFWAYNSISKLADEGIISGYRNSTFKPSESITRAQAATYLMRALDLPRDGKDTDFNDVSTDHTHATAIKAVSEAGYIRGDQDGNFMPNDPMTRQQMAVVFYRVFDLEGTTYDGDFVDVGSDHRYAKHIDALAGTGITTGNEDGEFEPGRETTRAHFAVFLDKALNR</sequence>
<dbReference type="GO" id="GO:0008234">
    <property type="term" value="F:cysteine-type peptidase activity"/>
    <property type="evidence" value="ECO:0007669"/>
    <property type="project" value="UniProtKB-KW"/>
</dbReference>
<feature type="domain" description="NlpC/P60" evidence="8">
    <location>
        <begin position="29"/>
        <end position="149"/>
    </location>
</feature>
<feature type="chain" id="PRO_5039651038" evidence="6">
    <location>
        <begin position="21"/>
        <end position="341"/>
    </location>
</feature>
<dbReference type="RefSeq" id="WP_091659243.1">
    <property type="nucleotide sequence ID" value="NZ_FONT01000002.1"/>
</dbReference>
<evidence type="ECO:0000256" key="5">
    <source>
        <dbReference type="ARBA" id="ARBA00022807"/>
    </source>
</evidence>
<dbReference type="AlphaFoldDB" id="A0A1I2BW58"/>
<evidence type="ECO:0000313" key="9">
    <source>
        <dbReference type="EMBL" id="SFE60321.1"/>
    </source>
</evidence>
<dbReference type="GO" id="GO:0006508">
    <property type="term" value="P:proteolysis"/>
    <property type="evidence" value="ECO:0007669"/>
    <property type="project" value="UniProtKB-KW"/>
</dbReference>
<feature type="domain" description="SLH" evidence="7">
    <location>
        <begin position="290"/>
        <end position="341"/>
    </location>
</feature>
<reference evidence="9 10" key="1">
    <citation type="submission" date="2016-10" db="EMBL/GenBank/DDBJ databases">
        <authorList>
            <person name="de Groot N.N."/>
        </authorList>
    </citation>
    <scope>NUCLEOTIDE SEQUENCE [LARGE SCALE GENOMIC DNA]</scope>
    <source>
        <strain evidence="9 10">DSM 23995</strain>
    </source>
</reference>
<dbReference type="STRING" id="930128.SAMN05192532_102542"/>
<dbReference type="Pfam" id="PF00877">
    <property type="entry name" value="NLPC_P60"/>
    <property type="match status" value="1"/>
</dbReference>
<dbReference type="PROSITE" id="PS51935">
    <property type="entry name" value="NLPC_P60"/>
    <property type="match status" value="1"/>
</dbReference>
<name>A0A1I2BW58_9BACI</name>
<organism evidence="9 10">
    <name type="scientific">Alteribacillus iranensis</name>
    <dbReference type="NCBI Taxonomy" id="930128"/>
    <lineage>
        <taxon>Bacteria</taxon>
        <taxon>Bacillati</taxon>
        <taxon>Bacillota</taxon>
        <taxon>Bacilli</taxon>
        <taxon>Bacillales</taxon>
        <taxon>Bacillaceae</taxon>
        <taxon>Alteribacillus</taxon>
    </lineage>
</organism>
<evidence type="ECO:0000256" key="6">
    <source>
        <dbReference type="SAM" id="SignalP"/>
    </source>
</evidence>
<evidence type="ECO:0000259" key="8">
    <source>
        <dbReference type="PROSITE" id="PS51935"/>
    </source>
</evidence>
<feature type="domain" description="SLH" evidence="7">
    <location>
        <begin position="230"/>
        <end position="289"/>
    </location>
</feature>
<dbReference type="EMBL" id="FONT01000002">
    <property type="protein sequence ID" value="SFE60321.1"/>
    <property type="molecule type" value="Genomic_DNA"/>
</dbReference>
<dbReference type="SUPFAM" id="SSF54001">
    <property type="entry name" value="Cysteine proteinases"/>
    <property type="match status" value="1"/>
</dbReference>
<keyword evidence="4" id="KW-0378">Hydrolase</keyword>
<keyword evidence="3 6" id="KW-0732">Signal</keyword>
<feature type="signal peptide" evidence="6">
    <location>
        <begin position="1"/>
        <end position="20"/>
    </location>
</feature>
<evidence type="ECO:0000313" key="10">
    <source>
        <dbReference type="Proteomes" id="UP000199516"/>
    </source>
</evidence>
<dbReference type="PROSITE" id="PS51272">
    <property type="entry name" value="SLH"/>
    <property type="match status" value="3"/>
</dbReference>
<dbReference type="Pfam" id="PF00395">
    <property type="entry name" value="SLH"/>
    <property type="match status" value="3"/>
</dbReference>
<dbReference type="OrthoDB" id="9813368at2"/>
<dbReference type="InterPro" id="IPR000064">
    <property type="entry name" value="NLP_P60_dom"/>
</dbReference>
<evidence type="ECO:0000259" key="7">
    <source>
        <dbReference type="PROSITE" id="PS51272"/>
    </source>
</evidence>
<evidence type="ECO:0000256" key="1">
    <source>
        <dbReference type="ARBA" id="ARBA00007074"/>
    </source>
</evidence>
<protein>
    <submittedName>
        <fullName evidence="9">S-layer homology domain-containing protein</fullName>
    </submittedName>
</protein>
<dbReference type="InterPro" id="IPR001119">
    <property type="entry name" value="SLH_dom"/>
</dbReference>
<dbReference type="InterPro" id="IPR038765">
    <property type="entry name" value="Papain-like_cys_pep_sf"/>
</dbReference>
<accession>A0A1I2BW58</accession>
<keyword evidence="2" id="KW-0645">Protease</keyword>
<evidence type="ECO:0000256" key="3">
    <source>
        <dbReference type="ARBA" id="ARBA00022729"/>
    </source>
</evidence>
<evidence type="ECO:0000256" key="4">
    <source>
        <dbReference type="ARBA" id="ARBA00022801"/>
    </source>
</evidence>
<dbReference type="InterPro" id="IPR051202">
    <property type="entry name" value="Peptidase_C40"/>
</dbReference>
<keyword evidence="5" id="KW-0788">Thiol protease</keyword>
<evidence type="ECO:0000256" key="2">
    <source>
        <dbReference type="ARBA" id="ARBA00022670"/>
    </source>
</evidence>
<proteinExistence type="inferred from homology"/>
<comment type="similarity">
    <text evidence="1">Belongs to the peptidase C40 family.</text>
</comment>
<gene>
    <name evidence="9" type="ORF">SAMN05192532_102542</name>
</gene>
<feature type="domain" description="SLH" evidence="7">
    <location>
        <begin position="166"/>
        <end position="229"/>
    </location>
</feature>